<feature type="chain" id="PRO_5004025303" description="YMGG-like Gly-zipper domain-containing protein" evidence="1">
    <location>
        <begin position="27"/>
        <end position="80"/>
    </location>
</feature>
<comment type="caution">
    <text evidence="3">The sequence shown here is derived from an EMBL/GenBank/DDBJ whole genome shotgun (WGS) entry which is preliminary data.</text>
</comment>
<name>M2SDI9_9SPHN</name>
<sequence length="80" mass="7571">MTSAMTKTTLKIGAATTLGLMMTACAITGDRTADAAITGAGGGAVAGEVLTNDPVAGAAIGAGAGAIAAEVSDDDDDDDR</sequence>
<evidence type="ECO:0000313" key="3">
    <source>
        <dbReference type="EMBL" id="EMD83425.1"/>
    </source>
</evidence>
<dbReference type="AlphaFoldDB" id="M2SDI9"/>
<proteinExistence type="predicted"/>
<accession>M2SDI9</accession>
<dbReference type="Proteomes" id="UP000011717">
    <property type="component" value="Unassembled WGS sequence"/>
</dbReference>
<protein>
    <recommendedName>
        <fullName evidence="2">YMGG-like Gly-zipper domain-containing protein</fullName>
    </recommendedName>
</protein>
<evidence type="ECO:0000313" key="4">
    <source>
        <dbReference type="Proteomes" id="UP000011717"/>
    </source>
</evidence>
<dbReference type="Pfam" id="PF13441">
    <property type="entry name" value="Gly-zipper_YMGG"/>
    <property type="match status" value="1"/>
</dbReference>
<feature type="domain" description="YMGG-like Gly-zipper" evidence="2">
    <location>
        <begin position="31"/>
        <end position="71"/>
    </location>
</feature>
<evidence type="ECO:0000256" key="1">
    <source>
        <dbReference type="SAM" id="SignalP"/>
    </source>
</evidence>
<keyword evidence="4" id="KW-1185">Reference proteome</keyword>
<dbReference type="EMBL" id="AMRV01000003">
    <property type="protein sequence ID" value="EMD83425.1"/>
    <property type="molecule type" value="Genomic_DNA"/>
</dbReference>
<dbReference type="PROSITE" id="PS51257">
    <property type="entry name" value="PROKAR_LIPOPROTEIN"/>
    <property type="match status" value="1"/>
</dbReference>
<organism evidence="3 4">
    <name type="scientific">Pacificimonas flava</name>
    <dbReference type="NCBI Taxonomy" id="1234595"/>
    <lineage>
        <taxon>Bacteria</taxon>
        <taxon>Pseudomonadati</taxon>
        <taxon>Pseudomonadota</taxon>
        <taxon>Alphaproteobacteria</taxon>
        <taxon>Sphingomonadales</taxon>
        <taxon>Sphingosinicellaceae</taxon>
        <taxon>Pacificimonas</taxon>
    </lineage>
</organism>
<gene>
    <name evidence="3" type="ORF">C725_1326</name>
</gene>
<feature type="signal peptide" evidence="1">
    <location>
        <begin position="1"/>
        <end position="26"/>
    </location>
</feature>
<evidence type="ECO:0000259" key="2">
    <source>
        <dbReference type="Pfam" id="PF13441"/>
    </source>
</evidence>
<keyword evidence="1" id="KW-0732">Signal</keyword>
<reference evidence="3 4" key="1">
    <citation type="journal article" date="2013" name="Genome Announc.">
        <title>Draft Genome Sequence of Strain JLT2015T, Belonging to the Family Sphingomonadaceae of the Alphaproteobacteria.</title>
        <authorList>
            <person name="Tang K."/>
            <person name="Liu K."/>
            <person name="Li S."/>
            <person name="Jiao N."/>
        </authorList>
    </citation>
    <scope>NUCLEOTIDE SEQUENCE [LARGE SCALE GENOMIC DNA]</scope>
    <source>
        <strain evidence="3 4">JLT2015</strain>
    </source>
</reference>
<dbReference type="InterPro" id="IPR027367">
    <property type="entry name" value="Gly-zipper_YMGG"/>
</dbReference>